<evidence type="ECO:0000313" key="3">
    <source>
        <dbReference type="Proteomes" id="UP000479000"/>
    </source>
</evidence>
<proteinExistence type="predicted"/>
<dbReference type="AlphaFoldDB" id="A0A6H5HLI1"/>
<reference evidence="2 3" key="1">
    <citation type="submission" date="2020-02" db="EMBL/GenBank/DDBJ databases">
        <authorList>
            <person name="Ferguson B K."/>
        </authorList>
    </citation>
    <scope>NUCLEOTIDE SEQUENCE [LARGE SCALE GENOMIC DNA]</scope>
</reference>
<evidence type="ECO:0008006" key="4">
    <source>
        <dbReference type="Google" id="ProtNLM"/>
    </source>
</evidence>
<accession>A0A6H5HLI1</accession>
<name>A0A6H5HLI1_9HEMI</name>
<dbReference type="Proteomes" id="UP000479000">
    <property type="component" value="Unassembled WGS sequence"/>
</dbReference>
<evidence type="ECO:0000256" key="1">
    <source>
        <dbReference type="SAM" id="SignalP"/>
    </source>
</evidence>
<protein>
    <recommendedName>
        <fullName evidence="4">Secreted protein</fullName>
    </recommendedName>
</protein>
<sequence length="114" mass="12361">MDVLCVIWFVAVYRSGLCEERFASSCSGAGEMAILVLLLSPRQYPLPVPADLVAWETLLACAGQVPKQDGEVVELSHGNCPPSFSAACKLVFFPLKFSTPMAIFPLSSLPSRLR</sequence>
<keyword evidence="1" id="KW-0732">Signal</keyword>
<feature type="non-terminal residue" evidence="2">
    <location>
        <position position="114"/>
    </location>
</feature>
<gene>
    <name evidence="2" type="ORF">NTEN_LOCUS19546</name>
</gene>
<keyword evidence="3" id="KW-1185">Reference proteome</keyword>
<feature type="signal peptide" evidence="1">
    <location>
        <begin position="1"/>
        <end position="18"/>
    </location>
</feature>
<evidence type="ECO:0000313" key="2">
    <source>
        <dbReference type="EMBL" id="CAB0015186.1"/>
    </source>
</evidence>
<organism evidence="2 3">
    <name type="scientific">Nesidiocoris tenuis</name>
    <dbReference type="NCBI Taxonomy" id="355587"/>
    <lineage>
        <taxon>Eukaryota</taxon>
        <taxon>Metazoa</taxon>
        <taxon>Ecdysozoa</taxon>
        <taxon>Arthropoda</taxon>
        <taxon>Hexapoda</taxon>
        <taxon>Insecta</taxon>
        <taxon>Pterygota</taxon>
        <taxon>Neoptera</taxon>
        <taxon>Paraneoptera</taxon>
        <taxon>Hemiptera</taxon>
        <taxon>Heteroptera</taxon>
        <taxon>Panheteroptera</taxon>
        <taxon>Cimicomorpha</taxon>
        <taxon>Miridae</taxon>
        <taxon>Dicyphina</taxon>
        <taxon>Nesidiocoris</taxon>
    </lineage>
</organism>
<dbReference type="EMBL" id="CADCXU010028751">
    <property type="protein sequence ID" value="CAB0015186.1"/>
    <property type="molecule type" value="Genomic_DNA"/>
</dbReference>
<feature type="chain" id="PRO_5026032854" description="Secreted protein" evidence="1">
    <location>
        <begin position="19"/>
        <end position="114"/>
    </location>
</feature>